<dbReference type="RefSeq" id="WP_353947427.1">
    <property type="nucleotide sequence ID" value="NZ_CP159535.1"/>
</dbReference>
<feature type="transmembrane region" description="Helical" evidence="7">
    <location>
        <begin position="274"/>
        <end position="293"/>
    </location>
</feature>
<keyword evidence="9" id="KW-0614">Plasmid</keyword>
<protein>
    <submittedName>
        <fullName evidence="9">MFS transporter</fullName>
    </submittedName>
</protein>
<keyword evidence="2" id="KW-0813">Transport</keyword>
<dbReference type="PROSITE" id="PS50850">
    <property type="entry name" value="MFS"/>
    <property type="match status" value="1"/>
</dbReference>
<dbReference type="GO" id="GO:0005886">
    <property type="term" value="C:plasma membrane"/>
    <property type="evidence" value="ECO:0007669"/>
    <property type="project" value="UniProtKB-SubCell"/>
</dbReference>
<accession>A0AAU8J677</accession>
<keyword evidence="6 7" id="KW-0472">Membrane</keyword>
<feature type="transmembrane region" description="Helical" evidence="7">
    <location>
        <begin position="305"/>
        <end position="323"/>
    </location>
</feature>
<evidence type="ECO:0000256" key="6">
    <source>
        <dbReference type="ARBA" id="ARBA00023136"/>
    </source>
</evidence>
<gene>
    <name evidence="9" type="ORF">ABII15_38990</name>
</gene>
<feature type="transmembrane region" description="Helical" evidence="7">
    <location>
        <begin position="21"/>
        <end position="45"/>
    </location>
</feature>
<dbReference type="KEGG" id="stac:ABII15_38990"/>
<keyword evidence="3" id="KW-1003">Cell membrane</keyword>
<dbReference type="InterPro" id="IPR020846">
    <property type="entry name" value="MFS_dom"/>
</dbReference>
<feature type="transmembrane region" description="Helical" evidence="7">
    <location>
        <begin position="57"/>
        <end position="77"/>
    </location>
</feature>
<dbReference type="AlphaFoldDB" id="A0AAU8J677"/>
<dbReference type="Gene3D" id="1.20.1250.20">
    <property type="entry name" value="MFS general substrate transporter like domains"/>
    <property type="match status" value="1"/>
</dbReference>
<dbReference type="Pfam" id="PF05977">
    <property type="entry name" value="MFS_3"/>
    <property type="match status" value="1"/>
</dbReference>
<evidence type="ECO:0000256" key="5">
    <source>
        <dbReference type="ARBA" id="ARBA00022989"/>
    </source>
</evidence>
<dbReference type="InterPro" id="IPR036259">
    <property type="entry name" value="MFS_trans_sf"/>
</dbReference>
<evidence type="ECO:0000256" key="2">
    <source>
        <dbReference type="ARBA" id="ARBA00022448"/>
    </source>
</evidence>
<evidence type="ECO:0000259" key="8">
    <source>
        <dbReference type="PROSITE" id="PS50850"/>
    </source>
</evidence>
<evidence type="ECO:0000256" key="7">
    <source>
        <dbReference type="SAM" id="Phobius"/>
    </source>
</evidence>
<evidence type="ECO:0000256" key="1">
    <source>
        <dbReference type="ARBA" id="ARBA00004651"/>
    </source>
</evidence>
<comment type="subcellular location">
    <subcellularLocation>
        <location evidence="1">Cell membrane</location>
        <topology evidence="1">Multi-pass membrane protein</topology>
    </subcellularLocation>
</comment>
<feature type="transmembrane region" description="Helical" evidence="7">
    <location>
        <begin position="397"/>
        <end position="417"/>
    </location>
</feature>
<evidence type="ECO:0000256" key="4">
    <source>
        <dbReference type="ARBA" id="ARBA00022692"/>
    </source>
</evidence>
<feature type="transmembrane region" description="Helical" evidence="7">
    <location>
        <begin position="329"/>
        <end position="351"/>
    </location>
</feature>
<feature type="transmembrane region" description="Helical" evidence="7">
    <location>
        <begin position="372"/>
        <end position="391"/>
    </location>
</feature>
<feature type="transmembrane region" description="Helical" evidence="7">
    <location>
        <begin position="241"/>
        <end position="262"/>
    </location>
</feature>
<name>A0AAU8J677_9ACTN</name>
<dbReference type="EMBL" id="CP159535">
    <property type="protein sequence ID" value="XCJ76018.1"/>
    <property type="molecule type" value="Genomic_DNA"/>
</dbReference>
<feature type="domain" description="Major facilitator superfamily (MFS) profile" evidence="8">
    <location>
        <begin position="239"/>
        <end position="432"/>
    </location>
</feature>
<feature type="transmembrane region" description="Helical" evidence="7">
    <location>
        <begin position="89"/>
        <end position="109"/>
    </location>
</feature>
<keyword evidence="4 7" id="KW-0812">Transmembrane</keyword>
<dbReference type="SUPFAM" id="SSF103473">
    <property type="entry name" value="MFS general substrate transporter"/>
    <property type="match status" value="1"/>
</dbReference>
<dbReference type="PANTHER" id="PTHR23513">
    <property type="entry name" value="INTEGRAL MEMBRANE EFFLUX PROTEIN-RELATED"/>
    <property type="match status" value="1"/>
</dbReference>
<dbReference type="PANTHER" id="PTHR23513:SF6">
    <property type="entry name" value="MAJOR FACILITATOR SUPERFAMILY ASSOCIATED DOMAIN-CONTAINING PROTEIN"/>
    <property type="match status" value="1"/>
</dbReference>
<geneLocation type="plasmid" evidence="9">
    <name>punmamed1</name>
</geneLocation>
<evidence type="ECO:0000313" key="9">
    <source>
        <dbReference type="EMBL" id="XCJ76018.1"/>
    </source>
</evidence>
<feature type="transmembrane region" description="Helical" evidence="7">
    <location>
        <begin position="115"/>
        <end position="134"/>
    </location>
</feature>
<dbReference type="GO" id="GO:0022857">
    <property type="term" value="F:transmembrane transporter activity"/>
    <property type="evidence" value="ECO:0007669"/>
    <property type="project" value="InterPro"/>
</dbReference>
<keyword evidence="5 7" id="KW-1133">Transmembrane helix</keyword>
<proteinExistence type="predicted"/>
<reference evidence="9" key="1">
    <citation type="submission" date="2024-06" db="EMBL/GenBank/DDBJ databases">
        <title>Streptomyces sp. strain HUAS MG91 genome sequences.</title>
        <authorList>
            <person name="Mo P."/>
        </authorList>
    </citation>
    <scope>NUCLEOTIDE SEQUENCE</scope>
    <source>
        <strain evidence="9">HUAS MG91</strain>
        <plasmid evidence="9">punmamed1</plasmid>
    </source>
</reference>
<evidence type="ECO:0000256" key="3">
    <source>
        <dbReference type="ARBA" id="ARBA00022475"/>
    </source>
</evidence>
<sequence length="432" mass="44895">MSGVRDHPEARPATGRHRNDFALLWCSETISLFGTQITLVALPLTAVLTLDASGPQMGLITATGWLPIVLLGLVAGAWSDRHDQRRTMLACHVGRALLIGAIPLLSALGLLSVPVLLLLAFALGCFTVFFDIAYQTLVPHTVRPDGLARANGRLEMSRSFAQLVGPSTAGFLVVQFSPAGALTLDAASYAVSAACVLGITAHRTPPAPPADNVTPASPRHRLRTDLAEGLRFIKNHRPVQLVIVAGAASNLFTAGLMALQVLYATRDLDLSPRTIGICLAAEGAAALIGSALVTRVIARGGEPRTVLIGLAVLTGGGFVLAATTRDWSWAGFATAQFAFGLSSPLINVALVTLRQRLTPDHVLGRVNAAARVGIMSSLPLGSLLVGLLAGAIGNQGALWLCALGLATVLATTALPLLRVQATRTDARAASVG</sequence>
<dbReference type="InterPro" id="IPR010290">
    <property type="entry name" value="TM_effector"/>
</dbReference>
<dbReference type="CDD" id="cd06173">
    <property type="entry name" value="MFS_MefA_like"/>
    <property type="match status" value="1"/>
</dbReference>
<organism evidence="9">
    <name type="scientific">Streptomyces tabacisoli</name>
    <dbReference type="NCBI Taxonomy" id="3156398"/>
    <lineage>
        <taxon>Bacteria</taxon>
        <taxon>Bacillati</taxon>
        <taxon>Actinomycetota</taxon>
        <taxon>Actinomycetes</taxon>
        <taxon>Kitasatosporales</taxon>
        <taxon>Streptomycetaceae</taxon>
        <taxon>Streptomyces</taxon>
    </lineage>
</organism>